<proteinExistence type="predicted"/>
<dbReference type="Proteomes" id="UP000594800">
    <property type="component" value="Chromosome"/>
</dbReference>
<dbReference type="RefSeq" id="WP_196105120.1">
    <property type="nucleotide sequence ID" value="NZ_CP064942.1"/>
</dbReference>
<gene>
    <name evidence="2" type="ORF">I0K15_09100</name>
</gene>
<evidence type="ECO:0000313" key="3">
    <source>
        <dbReference type="Proteomes" id="UP000594800"/>
    </source>
</evidence>
<keyword evidence="3" id="KW-1185">Reference proteome</keyword>
<keyword evidence="1" id="KW-0812">Transmembrane</keyword>
<dbReference type="KEGG" id="poz:I0K15_09100"/>
<evidence type="ECO:0000313" key="2">
    <source>
        <dbReference type="EMBL" id="QPH55858.1"/>
    </source>
</evidence>
<sequence>MRRGPGYTRFVRRAKIVLPIIAVMLLSSIFLIDQDRIDLRPDILDNLPEGLDLEEGLVSPRFSGTTEAGDPFTVAADYALPGLDGYRLRNIEGRLERPGDPLDLTATRGTYDSEGEILILDQGVDLATESGYRMISEVAVLALVESTVEVPVPVEITGPGIELNANALRTEPGSDMIWFEGDVRLKLTPTESEESEP</sequence>
<evidence type="ECO:0008006" key="4">
    <source>
        <dbReference type="Google" id="ProtNLM"/>
    </source>
</evidence>
<evidence type="ECO:0000256" key="1">
    <source>
        <dbReference type="SAM" id="Phobius"/>
    </source>
</evidence>
<dbReference type="EMBL" id="CP064942">
    <property type="protein sequence ID" value="QPH55858.1"/>
    <property type="molecule type" value="Genomic_DNA"/>
</dbReference>
<dbReference type="AlphaFoldDB" id="A0A7S9LVC8"/>
<name>A0A7S9LVC8_9RHOB</name>
<keyword evidence="1" id="KW-1133">Transmembrane helix</keyword>
<feature type="transmembrane region" description="Helical" evidence="1">
    <location>
        <begin position="12"/>
        <end position="32"/>
    </location>
</feature>
<organism evidence="2 3">
    <name type="scientific">Pontivivens ytuae</name>
    <dbReference type="NCBI Taxonomy" id="2789856"/>
    <lineage>
        <taxon>Bacteria</taxon>
        <taxon>Pseudomonadati</taxon>
        <taxon>Pseudomonadota</taxon>
        <taxon>Alphaproteobacteria</taxon>
        <taxon>Rhodobacterales</taxon>
        <taxon>Paracoccaceae</taxon>
        <taxon>Pontivivens</taxon>
    </lineage>
</organism>
<accession>A0A7S9LVC8</accession>
<protein>
    <recommendedName>
        <fullName evidence="4">Lipopolysaccharide-assembly, LptC-related</fullName>
    </recommendedName>
</protein>
<reference evidence="2 3" key="1">
    <citation type="submission" date="2020-11" db="EMBL/GenBank/DDBJ databases">
        <title>Description of Pontivivens ytuae sp. nov. isolated from deep sea sediment of Mariana Trench.</title>
        <authorList>
            <person name="Wang Z."/>
            <person name="Sun Q.-L."/>
            <person name="Xu X.-D."/>
            <person name="Tang Y.-Z."/>
            <person name="Zhang J."/>
        </authorList>
    </citation>
    <scope>NUCLEOTIDE SEQUENCE [LARGE SCALE GENOMIC DNA]</scope>
    <source>
        <strain evidence="2 3">MT2928</strain>
    </source>
</reference>
<keyword evidence="1" id="KW-0472">Membrane</keyword>